<comment type="caution">
    <text evidence="2">The sequence shown here is derived from an EMBL/GenBank/DDBJ whole genome shotgun (WGS) entry which is preliminary data.</text>
</comment>
<reference evidence="2" key="1">
    <citation type="submission" date="2022-10" db="EMBL/GenBank/DDBJ databases">
        <title>Genome sequence of Actinomyces israelii ATCC 10048.</title>
        <authorList>
            <person name="Watt R.M."/>
            <person name="Tong W.M."/>
        </authorList>
    </citation>
    <scope>NUCLEOTIDE SEQUENCE</scope>
    <source>
        <strain evidence="2">ATCC 10048</strain>
    </source>
</reference>
<dbReference type="EMBL" id="JAPTMY010000026">
    <property type="protein sequence ID" value="MCZ0858613.1"/>
    <property type="molecule type" value="Genomic_DNA"/>
</dbReference>
<evidence type="ECO:0000313" key="2">
    <source>
        <dbReference type="EMBL" id="MCZ0858613.1"/>
    </source>
</evidence>
<protein>
    <submittedName>
        <fullName evidence="2">ImmA/IrrE family metallo-endopeptidase</fullName>
    </submittedName>
</protein>
<evidence type="ECO:0000313" key="3">
    <source>
        <dbReference type="Proteomes" id="UP001072034"/>
    </source>
</evidence>
<sequence length="78" mass="8213">MARGKGEGSVYMALVNARPEAGRGTAPEVYANELAGNVLMPAKEVRACVAQGMDTIAMAAYFGVSLSAMSYRREVLGE</sequence>
<gene>
    <name evidence="2" type="ORF">OHJ16_11225</name>
</gene>
<evidence type="ECO:0000259" key="1">
    <source>
        <dbReference type="Pfam" id="PF06114"/>
    </source>
</evidence>
<keyword evidence="3" id="KW-1185">Reference proteome</keyword>
<dbReference type="InterPro" id="IPR010359">
    <property type="entry name" value="IrrE_HExxH"/>
</dbReference>
<accession>A0ABT4IA42</accession>
<feature type="domain" description="IrrE N-terminal-like" evidence="1">
    <location>
        <begin position="25"/>
        <end position="72"/>
    </location>
</feature>
<dbReference type="Proteomes" id="UP001072034">
    <property type="component" value="Unassembled WGS sequence"/>
</dbReference>
<dbReference type="RefSeq" id="WP_268917977.1">
    <property type="nucleotide sequence ID" value="NZ_JAPTMY010000026.1"/>
</dbReference>
<proteinExistence type="predicted"/>
<organism evidence="2 3">
    <name type="scientific">Actinomyces israelii</name>
    <dbReference type="NCBI Taxonomy" id="1659"/>
    <lineage>
        <taxon>Bacteria</taxon>
        <taxon>Bacillati</taxon>
        <taxon>Actinomycetota</taxon>
        <taxon>Actinomycetes</taxon>
        <taxon>Actinomycetales</taxon>
        <taxon>Actinomycetaceae</taxon>
        <taxon>Actinomyces</taxon>
    </lineage>
</organism>
<dbReference type="Pfam" id="PF06114">
    <property type="entry name" value="Peptidase_M78"/>
    <property type="match status" value="1"/>
</dbReference>
<name>A0ABT4IA42_9ACTO</name>